<gene>
    <name evidence="1" type="ORF">METZ01_LOCUS425341</name>
</gene>
<dbReference type="PROSITE" id="PS51257">
    <property type="entry name" value="PROKAR_LIPOPROTEIN"/>
    <property type="match status" value="1"/>
</dbReference>
<protein>
    <submittedName>
        <fullName evidence="1">Uncharacterized protein</fullName>
    </submittedName>
</protein>
<proteinExistence type="predicted"/>
<dbReference type="EMBL" id="UINC01169112">
    <property type="protein sequence ID" value="SVD72487.1"/>
    <property type="molecule type" value="Genomic_DNA"/>
</dbReference>
<feature type="non-terminal residue" evidence="1">
    <location>
        <position position="122"/>
    </location>
</feature>
<name>A0A382XMW2_9ZZZZ</name>
<reference evidence="1" key="1">
    <citation type="submission" date="2018-05" db="EMBL/GenBank/DDBJ databases">
        <authorList>
            <person name="Lanie J.A."/>
            <person name="Ng W.-L."/>
            <person name="Kazmierczak K.M."/>
            <person name="Andrzejewski T.M."/>
            <person name="Davidsen T.M."/>
            <person name="Wayne K.J."/>
            <person name="Tettelin H."/>
            <person name="Glass J.I."/>
            <person name="Rusch D."/>
            <person name="Podicherti R."/>
            <person name="Tsui H.-C.T."/>
            <person name="Winkler M.E."/>
        </authorList>
    </citation>
    <scope>NUCLEOTIDE SEQUENCE</scope>
</reference>
<evidence type="ECO:0000313" key="1">
    <source>
        <dbReference type="EMBL" id="SVD72487.1"/>
    </source>
</evidence>
<sequence length="122" mass="13917">MKEIKTFLIGFLTCACLFLIMGQLLPPEELKKEREFLAEKELWQEWKTNNYLGDIVVSSIQIIDQNGIDKGYFTHVNPAGIIIKSLNATTNIDPSGYRIENRYEINIIKLEVSHEDGGGMQL</sequence>
<accession>A0A382XMW2</accession>
<organism evidence="1">
    <name type="scientific">marine metagenome</name>
    <dbReference type="NCBI Taxonomy" id="408172"/>
    <lineage>
        <taxon>unclassified sequences</taxon>
        <taxon>metagenomes</taxon>
        <taxon>ecological metagenomes</taxon>
    </lineage>
</organism>
<dbReference type="AlphaFoldDB" id="A0A382XMW2"/>